<dbReference type="Proteomes" id="UP000013827">
    <property type="component" value="Unassembled WGS sequence"/>
</dbReference>
<feature type="compositionally biased region" description="Pro residues" evidence="5">
    <location>
        <begin position="619"/>
        <end position="654"/>
    </location>
</feature>
<evidence type="ECO:0000256" key="4">
    <source>
        <dbReference type="ARBA" id="ARBA00022801"/>
    </source>
</evidence>
<evidence type="ECO:0000313" key="6">
    <source>
        <dbReference type="EnsemblProtists" id="EOD34022"/>
    </source>
</evidence>
<dbReference type="Pfam" id="PF01026">
    <property type="entry name" value="TatD_DNase"/>
    <property type="match status" value="1"/>
</dbReference>
<dbReference type="GeneID" id="17279292"/>
<organism evidence="6 7">
    <name type="scientific">Emiliania huxleyi (strain CCMP1516)</name>
    <dbReference type="NCBI Taxonomy" id="280463"/>
    <lineage>
        <taxon>Eukaryota</taxon>
        <taxon>Haptista</taxon>
        <taxon>Haptophyta</taxon>
        <taxon>Prymnesiophyceae</taxon>
        <taxon>Isochrysidales</taxon>
        <taxon>Noelaerhabdaceae</taxon>
        <taxon>Emiliania</taxon>
    </lineage>
</organism>
<dbReference type="AlphaFoldDB" id="A0A0D3KE37"/>
<dbReference type="Gene3D" id="3.20.20.140">
    <property type="entry name" value="Metal-dependent hydrolases"/>
    <property type="match status" value="1"/>
</dbReference>
<accession>A0A0D3KE37</accession>
<feature type="region of interest" description="Disordered" evidence="5">
    <location>
        <begin position="39"/>
        <end position="62"/>
    </location>
</feature>
<dbReference type="GO" id="GO:0005829">
    <property type="term" value="C:cytosol"/>
    <property type="evidence" value="ECO:0007669"/>
    <property type="project" value="TreeGrafter"/>
</dbReference>
<feature type="compositionally biased region" description="Low complexity" evidence="5">
    <location>
        <begin position="50"/>
        <end position="62"/>
    </location>
</feature>
<reference evidence="6" key="2">
    <citation type="submission" date="2024-10" db="UniProtKB">
        <authorList>
            <consortium name="EnsemblProtists"/>
        </authorList>
    </citation>
    <scope>IDENTIFICATION</scope>
</reference>
<dbReference type="EnsemblProtists" id="EOD34022">
    <property type="protein sequence ID" value="EOD34022"/>
    <property type="gene ID" value="EMIHUDRAFT_467642"/>
</dbReference>
<dbReference type="InterPro" id="IPR032466">
    <property type="entry name" value="Metal_Hydrolase"/>
</dbReference>
<feature type="region of interest" description="Disordered" evidence="5">
    <location>
        <begin position="616"/>
        <end position="662"/>
    </location>
</feature>
<dbReference type="eggNOG" id="KOG3020">
    <property type="taxonomic scope" value="Eukaryota"/>
</dbReference>
<protein>
    <recommendedName>
        <fullName evidence="8">TatD related DNase</fullName>
    </recommendedName>
</protein>
<keyword evidence="4" id="KW-0378">Hydrolase</keyword>
<dbReference type="SUPFAM" id="SSF51556">
    <property type="entry name" value="Metallo-dependent hydrolases"/>
    <property type="match status" value="1"/>
</dbReference>
<dbReference type="RefSeq" id="XP_005786451.1">
    <property type="nucleotide sequence ID" value="XM_005786394.1"/>
</dbReference>
<reference evidence="7" key="1">
    <citation type="journal article" date="2013" name="Nature">
        <title>Pan genome of the phytoplankton Emiliania underpins its global distribution.</title>
        <authorList>
            <person name="Read B.A."/>
            <person name="Kegel J."/>
            <person name="Klute M.J."/>
            <person name="Kuo A."/>
            <person name="Lefebvre S.C."/>
            <person name="Maumus F."/>
            <person name="Mayer C."/>
            <person name="Miller J."/>
            <person name="Monier A."/>
            <person name="Salamov A."/>
            <person name="Young J."/>
            <person name="Aguilar M."/>
            <person name="Claverie J.M."/>
            <person name="Frickenhaus S."/>
            <person name="Gonzalez K."/>
            <person name="Herman E.K."/>
            <person name="Lin Y.C."/>
            <person name="Napier J."/>
            <person name="Ogata H."/>
            <person name="Sarno A.F."/>
            <person name="Shmutz J."/>
            <person name="Schroeder D."/>
            <person name="de Vargas C."/>
            <person name="Verret F."/>
            <person name="von Dassow P."/>
            <person name="Valentin K."/>
            <person name="Van de Peer Y."/>
            <person name="Wheeler G."/>
            <person name="Dacks J.B."/>
            <person name="Delwiche C.F."/>
            <person name="Dyhrman S.T."/>
            <person name="Glockner G."/>
            <person name="John U."/>
            <person name="Richards T."/>
            <person name="Worden A.Z."/>
            <person name="Zhang X."/>
            <person name="Grigoriev I.V."/>
            <person name="Allen A.E."/>
            <person name="Bidle K."/>
            <person name="Borodovsky M."/>
            <person name="Bowler C."/>
            <person name="Brownlee C."/>
            <person name="Cock J.M."/>
            <person name="Elias M."/>
            <person name="Gladyshev V.N."/>
            <person name="Groth M."/>
            <person name="Guda C."/>
            <person name="Hadaegh A."/>
            <person name="Iglesias-Rodriguez M.D."/>
            <person name="Jenkins J."/>
            <person name="Jones B.M."/>
            <person name="Lawson T."/>
            <person name="Leese F."/>
            <person name="Lindquist E."/>
            <person name="Lobanov A."/>
            <person name="Lomsadze A."/>
            <person name="Malik S.B."/>
            <person name="Marsh M.E."/>
            <person name="Mackinder L."/>
            <person name="Mock T."/>
            <person name="Mueller-Roeber B."/>
            <person name="Pagarete A."/>
            <person name="Parker M."/>
            <person name="Probert I."/>
            <person name="Quesneville H."/>
            <person name="Raines C."/>
            <person name="Rensing S.A."/>
            <person name="Riano-Pachon D.M."/>
            <person name="Richier S."/>
            <person name="Rokitta S."/>
            <person name="Shiraiwa Y."/>
            <person name="Soanes D.M."/>
            <person name="van der Giezen M."/>
            <person name="Wahlund T.M."/>
            <person name="Williams B."/>
            <person name="Wilson W."/>
            <person name="Wolfe G."/>
            <person name="Wurch L.L."/>
        </authorList>
    </citation>
    <scope>NUCLEOTIDE SEQUENCE</scope>
</reference>
<dbReference type="HOGENOM" id="CLU_414738_0_0_1"/>
<dbReference type="PaxDb" id="2903-EOD34022"/>
<dbReference type="GO" id="GO:0046872">
    <property type="term" value="F:metal ion binding"/>
    <property type="evidence" value="ECO:0007669"/>
    <property type="project" value="UniProtKB-KW"/>
</dbReference>
<dbReference type="PANTHER" id="PTHR10060:SF15">
    <property type="entry name" value="DEOXYRIBONUCLEASE TATDN1"/>
    <property type="match status" value="1"/>
</dbReference>
<name>A0A0D3KE37_EMIH1</name>
<dbReference type="STRING" id="2903.R1DGB4"/>
<comment type="similarity">
    <text evidence="1">Belongs to the metallo-dependent hydrolases superfamily. TatD-type hydrolase family.</text>
</comment>
<dbReference type="CDD" id="cd01310">
    <property type="entry name" value="TatD_DNAse"/>
    <property type="match status" value="1"/>
</dbReference>
<evidence type="ECO:0000256" key="5">
    <source>
        <dbReference type="SAM" id="MobiDB-lite"/>
    </source>
</evidence>
<dbReference type="PANTHER" id="PTHR10060">
    <property type="entry name" value="TATD FAMILY DEOXYRIBONUCLEASE"/>
    <property type="match status" value="1"/>
</dbReference>
<keyword evidence="7" id="KW-1185">Reference proteome</keyword>
<evidence type="ECO:0000313" key="7">
    <source>
        <dbReference type="Proteomes" id="UP000013827"/>
    </source>
</evidence>
<dbReference type="GO" id="GO:0008310">
    <property type="term" value="F:single-stranded DNA 3'-5' DNA exonuclease activity"/>
    <property type="evidence" value="ECO:0007669"/>
    <property type="project" value="TreeGrafter"/>
</dbReference>
<keyword evidence="2" id="KW-0540">Nuclease</keyword>
<sequence length="662" mass="70092">MLALCFGAPKPTCLRLATAPLMSAVPELIMTPEMLAKRQARQRKREKAASPEGMAAAAAANSAEVEAKREARRARDAADAATLRKWAVRDGQGSPCELIDIGANLIKTKGDGAVEEQLQRCELTGVGGVIVTGTSVVDSRRALKLVRSTAAHAVKLYCTAGVHPHDAKSCDEETIGVLREMLQAPECVAVGECGLDYDRMFSRREVQLEWFERQAVLAVEQGMPLFLHERDVDADKGAPLGSAADLMGILDRAGVPPKRVCVHCFTGGEERGARVREFLRAGLLPLEQLMLETDSPFMKPDKASLPNVSRLKRGPNEPCNMPAVCRAVAECLSVPAHEVADARVVCTAAVNGDSSSILLLDLLPLVRLSQVARKVLPIGRVLPPLCYSRVIGYHGAGDDVLAIAPRVVGGDHRIPSYSGDYRYAREDKDVDVQLLLFESFGGFGRGVREILRQAADVLQNKLTRAQYLDEEKKFTVMPLRFGINPSVTTSGGSVSFSPDIALEGGWFGWEKETYASYGGGEEESNVAGPGEVGERGAQAQGELLAVNEKPLGETAALVGGGITATASAVDHAAASTLLATWEAPGKVVGAEVASATFGPPIGLVSTVAGTVSAQIFTSDPPPLPPPQSPPLPPASPPPPRPPPGPPPSLPPPSAPASNNWWG</sequence>
<proteinExistence type="inferred from homology"/>
<dbReference type="KEGG" id="ehx:EMIHUDRAFT_467642"/>
<dbReference type="InterPro" id="IPR001130">
    <property type="entry name" value="TatD-like"/>
</dbReference>
<evidence type="ECO:0008006" key="8">
    <source>
        <dbReference type="Google" id="ProtNLM"/>
    </source>
</evidence>
<dbReference type="InterPro" id="IPR050891">
    <property type="entry name" value="TatD-type_Hydrolase"/>
</dbReference>
<evidence type="ECO:0000256" key="2">
    <source>
        <dbReference type="ARBA" id="ARBA00022722"/>
    </source>
</evidence>
<evidence type="ECO:0000256" key="3">
    <source>
        <dbReference type="ARBA" id="ARBA00022723"/>
    </source>
</evidence>
<keyword evidence="3" id="KW-0479">Metal-binding</keyword>
<evidence type="ECO:0000256" key="1">
    <source>
        <dbReference type="ARBA" id="ARBA00009275"/>
    </source>
</evidence>